<evidence type="ECO:0000313" key="2">
    <source>
        <dbReference type="Proteomes" id="UP000053815"/>
    </source>
</evidence>
<accession>A0A0C9MWM9</accession>
<name>A0A0C9MWM9_9FUNG</name>
<protein>
    <submittedName>
        <fullName evidence="1">Uncharacterized protein</fullName>
    </submittedName>
</protein>
<organism evidence="1">
    <name type="scientific">Mucor ambiguus</name>
    <dbReference type="NCBI Taxonomy" id="91626"/>
    <lineage>
        <taxon>Eukaryota</taxon>
        <taxon>Fungi</taxon>
        <taxon>Fungi incertae sedis</taxon>
        <taxon>Mucoromycota</taxon>
        <taxon>Mucoromycotina</taxon>
        <taxon>Mucoromycetes</taxon>
        <taxon>Mucorales</taxon>
        <taxon>Mucorineae</taxon>
        <taxon>Mucoraceae</taxon>
        <taxon>Mucor</taxon>
    </lineage>
</organism>
<sequence>MSRYQHTYPPSFNRLYDYITNENGRLGFKYEKVLDDFMSQTRHYREFDGRKYVQTCNDFLDDANSVLDYCQWCLEQLPQKDCQQPKENQSKEARNLWQEYISLLDSQTSSISYIRNECWKTTFRPDRNHTLRLRNFATASQSAFNSYLKSLHSLRYYKQMEEPAKKEAPRYS</sequence>
<dbReference type="EMBL" id="DF836473">
    <property type="protein sequence ID" value="GAN07967.1"/>
    <property type="molecule type" value="Genomic_DNA"/>
</dbReference>
<reference evidence="1" key="1">
    <citation type="submission" date="2014-09" db="EMBL/GenBank/DDBJ databases">
        <title>Draft genome sequence of an oleaginous Mucoromycotina fungus Mucor ambiguus NBRC6742.</title>
        <authorList>
            <person name="Takeda I."/>
            <person name="Yamane N."/>
            <person name="Morita T."/>
            <person name="Tamano K."/>
            <person name="Machida M."/>
            <person name="Baker S."/>
            <person name="Koike H."/>
        </authorList>
    </citation>
    <scope>NUCLEOTIDE SEQUENCE</scope>
    <source>
        <strain evidence="1">NBRC 6742</strain>
    </source>
</reference>
<keyword evidence="2" id="KW-1185">Reference proteome</keyword>
<gene>
    <name evidence="1" type="ORF">MAM1_0184c07472</name>
</gene>
<evidence type="ECO:0000313" key="1">
    <source>
        <dbReference type="EMBL" id="GAN07967.1"/>
    </source>
</evidence>
<dbReference type="Proteomes" id="UP000053815">
    <property type="component" value="Unassembled WGS sequence"/>
</dbReference>
<dbReference type="AlphaFoldDB" id="A0A0C9MWM9"/>
<proteinExistence type="predicted"/>